<protein>
    <submittedName>
        <fullName evidence="1">Uncharacterized protein</fullName>
    </submittedName>
</protein>
<proteinExistence type="predicted"/>
<dbReference type="Gene3D" id="2.40.50.140">
    <property type="entry name" value="Nucleic acid-binding proteins"/>
    <property type="match status" value="1"/>
</dbReference>
<organism evidence="1 2">
    <name type="scientific">Brassica cretica</name>
    <name type="common">Mustard</name>
    <dbReference type="NCBI Taxonomy" id="69181"/>
    <lineage>
        <taxon>Eukaryota</taxon>
        <taxon>Viridiplantae</taxon>
        <taxon>Streptophyta</taxon>
        <taxon>Embryophyta</taxon>
        <taxon>Tracheophyta</taxon>
        <taxon>Spermatophyta</taxon>
        <taxon>Magnoliopsida</taxon>
        <taxon>eudicotyledons</taxon>
        <taxon>Gunneridae</taxon>
        <taxon>Pentapetalae</taxon>
        <taxon>rosids</taxon>
        <taxon>malvids</taxon>
        <taxon>Brassicales</taxon>
        <taxon>Brassicaceae</taxon>
        <taxon>Brassiceae</taxon>
        <taxon>Brassica</taxon>
    </lineage>
</organism>
<sequence>MAMKSTTKSQLATGKSPAAMYFNDISPGPSKSQLRFRLIHFWEAENIAKAGAFIGLELLLIDEQEIYRVADQSLTVSFSNGSVLSPLDDIPVYVSFPPDRFRFHTHDEFQALCGLRGDLYDVVGHLRLVNGQFLTDRPVLDESEIISMRHILVHLQKKNGPVMKLYLWNQAAKDFYKKFTFNEDIPTVLLVTTVKPKTVAGCCLTLSYIAVQTMGSSSLFEVSAIHEHKVFGDGVLRRAVHALSRAIYLPPHLSRCNMGAVRLQRWLREPATLKLLTVHDRRNTRAYKTMRSRDQQEQTSHVAASSFVALPCFVNNL</sequence>
<name>A0A8S9R242_BRACR</name>
<reference evidence="1" key="1">
    <citation type="submission" date="2019-12" db="EMBL/GenBank/DDBJ databases">
        <title>Genome sequencing and annotation of Brassica cretica.</title>
        <authorList>
            <person name="Studholme D.J."/>
            <person name="Sarris P."/>
        </authorList>
    </citation>
    <scope>NUCLEOTIDE SEQUENCE</scope>
    <source>
        <strain evidence="1">PFS-109/04</strain>
        <tissue evidence="1">Leaf</tissue>
    </source>
</reference>
<gene>
    <name evidence="1" type="ORF">F2Q69_00014732</name>
</gene>
<evidence type="ECO:0000313" key="2">
    <source>
        <dbReference type="Proteomes" id="UP000712600"/>
    </source>
</evidence>
<accession>A0A8S9R242</accession>
<dbReference type="Proteomes" id="UP000712600">
    <property type="component" value="Unassembled WGS sequence"/>
</dbReference>
<comment type="caution">
    <text evidence="1">The sequence shown here is derived from an EMBL/GenBank/DDBJ whole genome shotgun (WGS) entry which is preliminary data.</text>
</comment>
<dbReference type="EMBL" id="QGKX02000996">
    <property type="protein sequence ID" value="KAF3555111.1"/>
    <property type="molecule type" value="Genomic_DNA"/>
</dbReference>
<dbReference type="AlphaFoldDB" id="A0A8S9R242"/>
<evidence type="ECO:0000313" key="1">
    <source>
        <dbReference type="EMBL" id="KAF3555111.1"/>
    </source>
</evidence>
<dbReference type="InterPro" id="IPR012340">
    <property type="entry name" value="NA-bd_OB-fold"/>
</dbReference>